<dbReference type="AlphaFoldDB" id="A0A927GPA9"/>
<proteinExistence type="predicted"/>
<feature type="region of interest" description="Disordered" evidence="1">
    <location>
        <begin position="49"/>
        <end position="112"/>
    </location>
</feature>
<accession>A0A927GPA9</accession>
<feature type="compositionally biased region" description="Polar residues" evidence="1">
    <location>
        <begin position="102"/>
        <end position="112"/>
    </location>
</feature>
<dbReference type="EMBL" id="JACWUS010000011">
    <property type="protein sequence ID" value="MBD2830223.1"/>
    <property type="molecule type" value="Genomic_DNA"/>
</dbReference>
<evidence type="ECO:0000313" key="2">
    <source>
        <dbReference type="EMBL" id="MBD2830223.1"/>
    </source>
</evidence>
<protein>
    <submittedName>
        <fullName evidence="2">Uncharacterized protein</fullName>
    </submittedName>
</protein>
<sequence>MDRRTAVLRRPQRPSDACWAGAQLCWNVEVADCATITCAPSRTSLRLMSGNAVSKQTSGPIRSPRAPSGSAITTWRSPRSRSSPAALPTEVAHPSRERAGTYSPNGTSRILS</sequence>
<feature type="compositionally biased region" description="Polar residues" evidence="1">
    <location>
        <begin position="49"/>
        <end position="60"/>
    </location>
</feature>
<reference evidence="2" key="1">
    <citation type="journal article" date="2020" name="PLoS ONE">
        <title>Isolation and characterization of Streptomyces bacteriophages and Streptomyces strains encoding biosynthetic arsenals: Streptomyces strains and phages for antibiotic discovery.</title>
        <authorList>
            <person name="Montano E.T."/>
            <person name="Nideffer J.F."/>
            <person name="Brumage L."/>
            <person name="Erb M."/>
            <person name="Derman A.I."/>
            <person name="Davis J.P."/>
            <person name="Estrada E."/>
            <person name="Fu S."/>
            <person name="Le D."/>
            <person name="Vuppala A."/>
            <person name="Tran C."/>
            <person name="Luterstein E."/>
            <person name="Lakkaraju S."/>
            <person name="Panchagnula S."/>
            <person name="Ren C."/>
            <person name="Doan J."/>
            <person name="Tran S."/>
            <person name="Soriano J."/>
            <person name="Fujita Y."/>
            <person name="Gutala P."/>
            <person name="Fujii Q."/>
            <person name="Lee M."/>
            <person name="Bui A."/>
            <person name="Villarreal C."/>
            <person name="Shing S.R."/>
            <person name="Kim S."/>
            <person name="Freeman D."/>
            <person name="Racha V."/>
            <person name="Ho A."/>
            <person name="Kumar P."/>
            <person name="Falah K."/>
            <person name="Dawson T."/>
            <person name="Enustun E."/>
            <person name="Prichard A."/>
            <person name="Gomez A."/>
            <person name="Khanna K."/>
            <person name="Trigg S."/>
            <person name="Fernandez L."/>
            <person name="Pogliano K."/>
            <person name="Pogliano J."/>
        </authorList>
    </citation>
    <scope>NUCLEOTIDE SEQUENCE</scope>
    <source>
        <strain evidence="2">QF2</strain>
    </source>
</reference>
<organism evidence="2">
    <name type="scientific">Streptomyces globisporus</name>
    <dbReference type="NCBI Taxonomy" id="1908"/>
    <lineage>
        <taxon>Bacteria</taxon>
        <taxon>Bacillati</taxon>
        <taxon>Actinomycetota</taxon>
        <taxon>Actinomycetes</taxon>
        <taxon>Kitasatosporales</taxon>
        <taxon>Streptomycetaceae</taxon>
        <taxon>Streptomyces</taxon>
    </lineage>
</organism>
<name>A0A927GPA9_STRGL</name>
<gene>
    <name evidence="2" type="ORF">ID875_25175</name>
</gene>
<evidence type="ECO:0000256" key="1">
    <source>
        <dbReference type="SAM" id="MobiDB-lite"/>
    </source>
</evidence>
<comment type="caution">
    <text evidence="2">The sequence shown here is derived from an EMBL/GenBank/DDBJ whole genome shotgun (WGS) entry which is preliminary data.</text>
</comment>